<keyword evidence="2" id="KW-0812">Transmembrane</keyword>
<organism evidence="3 4">
    <name type="scientific">Lolium multiflorum</name>
    <name type="common">Italian ryegrass</name>
    <name type="synonym">Lolium perenne subsp. multiflorum</name>
    <dbReference type="NCBI Taxonomy" id="4521"/>
    <lineage>
        <taxon>Eukaryota</taxon>
        <taxon>Viridiplantae</taxon>
        <taxon>Streptophyta</taxon>
        <taxon>Embryophyta</taxon>
        <taxon>Tracheophyta</taxon>
        <taxon>Spermatophyta</taxon>
        <taxon>Magnoliopsida</taxon>
        <taxon>Liliopsida</taxon>
        <taxon>Poales</taxon>
        <taxon>Poaceae</taxon>
        <taxon>BOP clade</taxon>
        <taxon>Pooideae</taxon>
        <taxon>Poodae</taxon>
        <taxon>Poeae</taxon>
        <taxon>Poeae Chloroplast Group 2 (Poeae type)</taxon>
        <taxon>Loliodinae</taxon>
        <taxon>Loliinae</taxon>
        <taxon>Lolium</taxon>
    </lineage>
</organism>
<sequence>MAIVDAAVKPSPPSSPPLTRIIVMVMAFVRFILTPILGLVRVVRLAAPALPYLGFAAAWVISAGMAATIVAHHACRKGSAPLVFLEAFTHVAFKFSICLISLFLALLAIFLCGFCLAYLVAVVSGSGSEFKKVLWKVLEGSRKVRKKPPRKVESHGSLEADLQKRFEHHDPHELINELKTIFETHAAVECYEASKHFFSCMMEEGSSVSEHMLAMTGHAKKLSDLGIVIPNRLGINRVLQSLPPSYKNFVMNYNMQNMNKELPELFSMIKSAEIEIKKEHQVLMVNKTTSFKKQGKSKGKNRKSGKKAYAL</sequence>
<name>A0AAD8WRQ3_LOLMU</name>
<feature type="transmembrane region" description="Helical" evidence="2">
    <location>
        <begin position="91"/>
        <end position="122"/>
    </location>
</feature>
<dbReference type="Pfam" id="PF14223">
    <property type="entry name" value="Retrotran_gag_2"/>
    <property type="match status" value="1"/>
</dbReference>
<gene>
    <name evidence="3" type="ORF">QYE76_038908</name>
</gene>
<keyword evidence="2" id="KW-1133">Transmembrane helix</keyword>
<dbReference type="EMBL" id="JAUUTY010000002">
    <property type="protein sequence ID" value="KAK1678060.1"/>
    <property type="molecule type" value="Genomic_DNA"/>
</dbReference>
<reference evidence="3" key="1">
    <citation type="submission" date="2023-07" db="EMBL/GenBank/DDBJ databases">
        <title>A chromosome-level genome assembly of Lolium multiflorum.</title>
        <authorList>
            <person name="Chen Y."/>
            <person name="Copetti D."/>
            <person name="Kolliker R."/>
            <person name="Studer B."/>
        </authorList>
    </citation>
    <scope>NUCLEOTIDE SEQUENCE</scope>
    <source>
        <strain evidence="3">02402/16</strain>
        <tissue evidence="3">Leaf</tissue>
    </source>
</reference>
<dbReference type="AlphaFoldDB" id="A0AAD8WRQ3"/>
<evidence type="ECO:0000256" key="2">
    <source>
        <dbReference type="SAM" id="Phobius"/>
    </source>
</evidence>
<feature type="compositionally biased region" description="Basic residues" evidence="1">
    <location>
        <begin position="293"/>
        <end position="311"/>
    </location>
</feature>
<protein>
    <submittedName>
        <fullName evidence="3">Uncharacterized protein</fullName>
    </submittedName>
</protein>
<feature type="transmembrane region" description="Helical" evidence="2">
    <location>
        <begin position="52"/>
        <end position="71"/>
    </location>
</feature>
<feature type="transmembrane region" description="Helical" evidence="2">
    <location>
        <begin position="21"/>
        <end position="40"/>
    </location>
</feature>
<comment type="caution">
    <text evidence="3">The sequence shown here is derived from an EMBL/GenBank/DDBJ whole genome shotgun (WGS) entry which is preliminary data.</text>
</comment>
<evidence type="ECO:0000313" key="4">
    <source>
        <dbReference type="Proteomes" id="UP001231189"/>
    </source>
</evidence>
<keyword evidence="4" id="KW-1185">Reference proteome</keyword>
<feature type="region of interest" description="Disordered" evidence="1">
    <location>
        <begin position="288"/>
        <end position="311"/>
    </location>
</feature>
<dbReference type="Proteomes" id="UP001231189">
    <property type="component" value="Unassembled WGS sequence"/>
</dbReference>
<accession>A0AAD8WRQ3</accession>
<keyword evidence="2" id="KW-0472">Membrane</keyword>
<proteinExistence type="predicted"/>
<evidence type="ECO:0000313" key="3">
    <source>
        <dbReference type="EMBL" id="KAK1678060.1"/>
    </source>
</evidence>
<evidence type="ECO:0000256" key="1">
    <source>
        <dbReference type="SAM" id="MobiDB-lite"/>
    </source>
</evidence>